<dbReference type="InterPro" id="IPR036390">
    <property type="entry name" value="WH_DNA-bd_sf"/>
</dbReference>
<feature type="domain" description="HTH marR-type" evidence="4">
    <location>
        <begin position="6"/>
        <end position="144"/>
    </location>
</feature>
<protein>
    <submittedName>
        <fullName evidence="5">DNA-binding MarR family transcriptional regulator</fullName>
    </submittedName>
</protein>
<dbReference type="OrthoDB" id="5461037at2"/>
<dbReference type="Pfam" id="PF01047">
    <property type="entry name" value="MarR"/>
    <property type="match status" value="1"/>
</dbReference>
<dbReference type="InterPro" id="IPR036388">
    <property type="entry name" value="WH-like_DNA-bd_sf"/>
</dbReference>
<evidence type="ECO:0000313" key="5">
    <source>
        <dbReference type="EMBL" id="TDP60578.1"/>
    </source>
</evidence>
<dbReference type="InterPro" id="IPR052067">
    <property type="entry name" value="Metal_resp_HTH_trans_reg"/>
</dbReference>
<reference evidence="5 6" key="1">
    <citation type="submission" date="2019-03" db="EMBL/GenBank/DDBJ databases">
        <title>Genomic Encyclopedia of Type Strains, Phase IV (KMG-IV): sequencing the most valuable type-strain genomes for metagenomic binning, comparative biology and taxonomic classification.</title>
        <authorList>
            <person name="Goeker M."/>
        </authorList>
    </citation>
    <scope>NUCLEOTIDE SEQUENCE [LARGE SCALE GENOMIC DNA]</scope>
    <source>
        <strain evidence="5 6">DSM 28287</strain>
    </source>
</reference>
<keyword evidence="1" id="KW-0805">Transcription regulation</keyword>
<sequence>MNQAESEKLLRQYYRISNTIVHFQNIPLSFDGTTPLRTASIHLIDMIGKHPEANLTELTDYLGVTKGAVSQMAKALEKKDIIRRVQSDDNNKNIRFELCEEGQRIYDGHEKYHEELYGKLNNLMDSYTVEGLASIEKFLDQIEESMLDYKSKV</sequence>
<keyword evidence="3" id="KW-0804">Transcription</keyword>
<gene>
    <name evidence="5" type="ORF">EV211_10193</name>
</gene>
<evidence type="ECO:0000313" key="6">
    <source>
        <dbReference type="Proteomes" id="UP000295500"/>
    </source>
</evidence>
<proteinExistence type="predicted"/>
<evidence type="ECO:0000256" key="2">
    <source>
        <dbReference type="ARBA" id="ARBA00023125"/>
    </source>
</evidence>
<dbReference type="EMBL" id="SNXO01000001">
    <property type="protein sequence ID" value="TDP60578.1"/>
    <property type="molecule type" value="Genomic_DNA"/>
</dbReference>
<dbReference type="Proteomes" id="UP000295500">
    <property type="component" value="Unassembled WGS sequence"/>
</dbReference>
<keyword evidence="2 5" id="KW-0238">DNA-binding</keyword>
<name>A0A4R6QD42_9FIRM</name>
<dbReference type="SUPFAM" id="SSF46785">
    <property type="entry name" value="Winged helix' DNA-binding domain"/>
    <property type="match status" value="1"/>
</dbReference>
<dbReference type="RefSeq" id="WP_133527461.1">
    <property type="nucleotide sequence ID" value="NZ_SNXO01000001.1"/>
</dbReference>
<dbReference type="SMART" id="SM00347">
    <property type="entry name" value="HTH_MARR"/>
    <property type="match status" value="1"/>
</dbReference>
<evidence type="ECO:0000256" key="3">
    <source>
        <dbReference type="ARBA" id="ARBA00023163"/>
    </source>
</evidence>
<organism evidence="5 6">
    <name type="scientific">Aminicella lysinilytica</name>
    <dbReference type="NCBI Taxonomy" id="433323"/>
    <lineage>
        <taxon>Bacteria</taxon>
        <taxon>Bacillati</taxon>
        <taxon>Bacillota</taxon>
        <taxon>Clostridia</taxon>
        <taxon>Peptostreptococcales</taxon>
        <taxon>Anaerovoracaceae</taxon>
        <taxon>Aminicella</taxon>
    </lineage>
</organism>
<accession>A0A4R6QD42</accession>
<evidence type="ECO:0000256" key="1">
    <source>
        <dbReference type="ARBA" id="ARBA00023015"/>
    </source>
</evidence>
<comment type="caution">
    <text evidence="5">The sequence shown here is derived from an EMBL/GenBank/DDBJ whole genome shotgun (WGS) entry which is preliminary data.</text>
</comment>
<dbReference type="PROSITE" id="PS50995">
    <property type="entry name" value="HTH_MARR_2"/>
    <property type="match status" value="1"/>
</dbReference>
<evidence type="ECO:0000259" key="4">
    <source>
        <dbReference type="PROSITE" id="PS50995"/>
    </source>
</evidence>
<dbReference type="GO" id="GO:0003677">
    <property type="term" value="F:DNA binding"/>
    <property type="evidence" value="ECO:0007669"/>
    <property type="project" value="UniProtKB-KW"/>
</dbReference>
<dbReference type="AlphaFoldDB" id="A0A4R6QD42"/>
<dbReference type="GO" id="GO:0003700">
    <property type="term" value="F:DNA-binding transcription factor activity"/>
    <property type="evidence" value="ECO:0007669"/>
    <property type="project" value="InterPro"/>
</dbReference>
<dbReference type="PANTHER" id="PTHR35790">
    <property type="entry name" value="HTH-TYPE TRANSCRIPTIONAL REGULATOR PCHR"/>
    <property type="match status" value="1"/>
</dbReference>
<dbReference type="PANTHER" id="PTHR35790:SF4">
    <property type="entry name" value="HTH-TYPE TRANSCRIPTIONAL REGULATOR PCHR"/>
    <property type="match status" value="1"/>
</dbReference>
<dbReference type="Gene3D" id="1.10.10.10">
    <property type="entry name" value="Winged helix-like DNA-binding domain superfamily/Winged helix DNA-binding domain"/>
    <property type="match status" value="1"/>
</dbReference>
<dbReference type="InterPro" id="IPR000835">
    <property type="entry name" value="HTH_MarR-typ"/>
</dbReference>
<keyword evidence="6" id="KW-1185">Reference proteome</keyword>